<organism evidence="1 2">
    <name type="scientific">Taklimakanibacter albus</name>
    <dbReference type="NCBI Taxonomy" id="2800327"/>
    <lineage>
        <taxon>Bacteria</taxon>
        <taxon>Pseudomonadati</taxon>
        <taxon>Pseudomonadota</taxon>
        <taxon>Alphaproteobacteria</taxon>
        <taxon>Hyphomicrobiales</taxon>
        <taxon>Aestuariivirgaceae</taxon>
        <taxon>Taklimakanibacter</taxon>
    </lineage>
</organism>
<evidence type="ECO:0000313" key="1">
    <source>
        <dbReference type="EMBL" id="MBK1870516.1"/>
    </source>
</evidence>
<sequence length="275" mass="29918">MTTASRHQDTLASHAVCAAAGARDSLRTAQFFMRVLSGAEYWGHPAEQTPAGPARPPVEMRPGGYFLTALVSRLARIADRLTTWSVNLSITLFAPEWRKLPSPFTHGIMNEVAAAIRADSFLVNPLFNAYFYRATIHILRRYRTPPFLVLEHRVDAARRTLLADIGAGLNGSEPDFLAHAIMALVDVAPIARSGKPRDASVIARGDDQNLTVYAIACVALLFAEQGKPAEELDEDQFFAIVGALIAPRLPAIASLVAKRDIAGLAAELTEIRGMY</sequence>
<reference evidence="1" key="1">
    <citation type="submission" date="2021-01" db="EMBL/GenBank/DDBJ databases">
        <authorList>
            <person name="Sun Q."/>
        </authorList>
    </citation>
    <scope>NUCLEOTIDE SEQUENCE</scope>
    <source>
        <strain evidence="1">YIM B02566</strain>
    </source>
</reference>
<dbReference type="EMBL" id="JAENHL010000008">
    <property type="protein sequence ID" value="MBK1870516.1"/>
    <property type="molecule type" value="Genomic_DNA"/>
</dbReference>
<name>A0ACC5RDF5_9HYPH</name>
<gene>
    <name evidence="1" type="ORF">JHL16_29390</name>
</gene>
<proteinExistence type="predicted"/>
<comment type="caution">
    <text evidence="1">The sequence shown here is derived from an EMBL/GenBank/DDBJ whole genome shotgun (WGS) entry which is preliminary data.</text>
</comment>
<keyword evidence="2" id="KW-1185">Reference proteome</keyword>
<protein>
    <submittedName>
        <fullName evidence="1">Uncharacterized protein</fullName>
    </submittedName>
</protein>
<accession>A0ACC5RDF5</accession>
<evidence type="ECO:0000313" key="2">
    <source>
        <dbReference type="Proteomes" id="UP000616151"/>
    </source>
</evidence>
<dbReference type="Proteomes" id="UP000616151">
    <property type="component" value="Unassembled WGS sequence"/>
</dbReference>